<sequence length="219" mass="25666">MKYGKKVMDMDKEELHLVYSAINKLKYPKLDVDDYQEMIIKWLLENKLSIKHIFYFYKDEEESYPHKYLLSRNSEVPCHCCSIISTSYQEFRNEKNKEIININSTKKEFFGEKKDNLIKESINTDVNNVLKQQEEKKSDIILSPNELIKTNNINIKSGNRTKIAAVTEQPKIGEHLKPINIEKEKVKKNNNSCCMWCQNFCTTCKAEFGKCCIDIMGSI</sequence>
<dbReference type="WBParaSite" id="SSTP_0000185300.1">
    <property type="protein sequence ID" value="SSTP_0000185300.1"/>
    <property type="gene ID" value="SSTP_0000185300"/>
</dbReference>
<evidence type="ECO:0000313" key="3">
    <source>
        <dbReference type="WBParaSite" id="TCONS_00008924.p1"/>
    </source>
</evidence>
<protein>
    <submittedName>
        <fullName evidence="2 3">Uncharacterized protein</fullName>
    </submittedName>
</protein>
<dbReference type="WBParaSite" id="TCONS_00008924.p1">
    <property type="protein sequence ID" value="TCONS_00008924.p1"/>
    <property type="gene ID" value="XLOC_006793"/>
</dbReference>
<organism evidence="2">
    <name type="scientific">Strongyloides stercoralis</name>
    <name type="common">Threadworm</name>
    <dbReference type="NCBI Taxonomy" id="6248"/>
    <lineage>
        <taxon>Eukaryota</taxon>
        <taxon>Metazoa</taxon>
        <taxon>Ecdysozoa</taxon>
        <taxon>Nematoda</taxon>
        <taxon>Chromadorea</taxon>
        <taxon>Rhabditida</taxon>
        <taxon>Tylenchina</taxon>
        <taxon>Panagrolaimomorpha</taxon>
        <taxon>Strongyloidoidea</taxon>
        <taxon>Strongyloididae</taxon>
        <taxon>Strongyloides</taxon>
    </lineage>
</organism>
<evidence type="ECO:0000313" key="1">
    <source>
        <dbReference type="Proteomes" id="UP000035681"/>
    </source>
</evidence>
<dbReference type="AlphaFoldDB" id="A0A0K0DX86"/>
<name>A0A0K0DX86_STRER</name>
<accession>A0A0K0DX86</accession>
<proteinExistence type="predicted"/>
<dbReference type="Proteomes" id="UP000035681">
    <property type="component" value="Unplaced"/>
</dbReference>
<keyword evidence="1" id="KW-1185">Reference proteome</keyword>
<evidence type="ECO:0000313" key="2">
    <source>
        <dbReference type="WBParaSite" id="SSTP_0000185300.1"/>
    </source>
</evidence>
<reference evidence="2" key="1">
    <citation type="submission" date="2015-08" db="UniProtKB">
        <authorList>
            <consortium name="WormBaseParasite"/>
        </authorList>
    </citation>
    <scope>IDENTIFICATION</scope>
</reference>